<dbReference type="CDD" id="cd12797">
    <property type="entry name" value="M23_peptidase"/>
    <property type="match status" value="1"/>
</dbReference>
<dbReference type="InterPro" id="IPR050570">
    <property type="entry name" value="Cell_wall_metabolism_enzyme"/>
</dbReference>
<proteinExistence type="predicted"/>
<evidence type="ECO:0000313" key="4">
    <source>
        <dbReference type="EMBL" id="TWH22918.1"/>
    </source>
</evidence>
<protein>
    <submittedName>
        <fullName evidence="4">Peptidase M23-like protein</fullName>
    </submittedName>
</protein>
<keyword evidence="1" id="KW-0732">Signal</keyword>
<evidence type="ECO:0000256" key="2">
    <source>
        <dbReference type="SAM" id="MobiDB-lite"/>
    </source>
</evidence>
<dbReference type="Proteomes" id="UP000317303">
    <property type="component" value="Unassembled WGS sequence"/>
</dbReference>
<dbReference type="InterPro" id="IPR011055">
    <property type="entry name" value="Dup_hybrid_motif"/>
</dbReference>
<evidence type="ECO:0000256" key="1">
    <source>
        <dbReference type="ARBA" id="ARBA00022729"/>
    </source>
</evidence>
<dbReference type="PANTHER" id="PTHR21666">
    <property type="entry name" value="PEPTIDASE-RELATED"/>
    <property type="match status" value="1"/>
</dbReference>
<dbReference type="Pfam" id="PF01551">
    <property type="entry name" value="Peptidase_M23"/>
    <property type="match status" value="1"/>
</dbReference>
<feature type="region of interest" description="Disordered" evidence="2">
    <location>
        <begin position="15"/>
        <end position="60"/>
    </location>
</feature>
<keyword evidence="5" id="KW-1185">Reference proteome</keyword>
<name>A0A660CHB0_9PSEU</name>
<evidence type="ECO:0000313" key="5">
    <source>
        <dbReference type="Proteomes" id="UP000317303"/>
    </source>
</evidence>
<feature type="domain" description="M23ase beta-sheet core" evidence="3">
    <location>
        <begin position="62"/>
        <end position="160"/>
    </location>
</feature>
<gene>
    <name evidence="4" type="ORF">JD82_04810</name>
</gene>
<dbReference type="OrthoDB" id="5245088at2"/>
<dbReference type="InterPro" id="IPR016047">
    <property type="entry name" value="M23ase_b-sheet_dom"/>
</dbReference>
<dbReference type="SUPFAM" id="SSF51261">
    <property type="entry name" value="Duplicated hybrid motif"/>
    <property type="match status" value="1"/>
</dbReference>
<evidence type="ECO:0000259" key="3">
    <source>
        <dbReference type="Pfam" id="PF01551"/>
    </source>
</evidence>
<organism evidence="4 5">
    <name type="scientific">Prauserella rugosa</name>
    <dbReference type="NCBI Taxonomy" id="43354"/>
    <lineage>
        <taxon>Bacteria</taxon>
        <taxon>Bacillati</taxon>
        <taxon>Actinomycetota</taxon>
        <taxon>Actinomycetes</taxon>
        <taxon>Pseudonocardiales</taxon>
        <taxon>Pseudonocardiaceae</taxon>
        <taxon>Prauserella</taxon>
    </lineage>
</organism>
<sequence>MTVVVVAVTLHSPTPVAPAQAQHSPGRGLPSTVRSPSFDWPLTPRPRVVRPFDPPTSPYGPGHRGVDLAAAPGQPVLAAAEGRIVHAGTVAGRGVVSIQHDGGLRTTYEPVRASPEDGVTPGTRVTGGERIGTVAGHHAGCPTVACLHWGVRRGEEYLDPLEFVPPAGPLRLKPWPDEASAGPS</sequence>
<dbReference type="AlphaFoldDB" id="A0A660CHB0"/>
<reference evidence="4 5" key="1">
    <citation type="submission" date="2019-07" db="EMBL/GenBank/DDBJ databases">
        <title>R&amp;d 2014.</title>
        <authorList>
            <person name="Klenk H.-P."/>
        </authorList>
    </citation>
    <scope>NUCLEOTIDE SEQUENCE [LARGE SCALE GENOMIC DNA]</scope>
    <source>
        <strain evidence="4 5">DSM 43194</strain>
    </source>
</reference>
<dbReference type="PANTHER" id="PTHR21666:SF289">
    <property type="entry name" value="L-ALA--D-GLU ENDOPEPTIDASE"/>
    <property type="match status" value="1"/>
</dbReference>
<dbReference type="EMBL" id="VLJV01000001">
    <property type="protein sequence ID" value="TWH22918.1"/>
    <property type="molecule type" value="Genomic_DNA"/>
</dbReference>
<accession>A0A660CHB0</accession>
<comment type="caution">
    <text evidence="4">The sequence shown here is derived from an EMBL/GenBank/DDBJ whole genome shotgun (WGS) entry which is preliminary data.</text>
</comment>
<dbReference type="Gene3D" id="2.70.70.10">
    <property type="entry name" value="Glucose Permease (Domain IIA)"/>
    <property type="match status" value="1"/>
</dbReference>
<dbReference type="GO" id="GO:0004222">
    <property type="term" value="F:metalloendopeptidase activity"/>
    <property type="evidence" value="ECO:0007669"/>
    <property type="project" value="TreeGrafter"/>
</dbReference>